<reference evidence="1 2" key="1">
    <citation type="submission" date="2016-07" db="EMBL/GenBank/DDBJ databases">
        <title>Pervasive Adenine N6-methylation of Active Genes in Fungi.</title>
        <authorList>
            <consortium name="DOE Joint Genome Institute"/>
            <person name="Mondo S.J."/>
            <person name="Dannebaum R.O."/>
            <person name="Kuo R.C."/>
            <person name="Labutti K."/>
            <person name="Haridas S."/>
            <person name="Kuo A."/>
            <person name="Salamov A."/>
            <person name="Ahrendt S.R."/>
            <person name="Lipzen A."/>
            <person name="Sullivan W."/>
            <person name="Andreopoulos W.B."/>
            <person name="Clum A."/>
            <person name="Lindquist E."/>
            <person name="Daum C."/>
            <person name="Ramamoorthy G.K."/>
            <person name="Gryganskyi A."/>
            <person name="Culley D."/>
            <person name="Magnuson J.K."/>
            <person name="James T.Y."/>
            <person name="O'Malley M.A."/>
            <person name="Stajich J.E."/>
            <person name="Spatafora J.W."/>
            <person name="Visel A."/>
            <person name="Grigoriev I.V."/>
        </authorList>
    </citation>
    <scope>NUCLEOTIDE SEQUENCE [LARGE SCALE GENOMIC DNA]</scope>
    <source>
        <strain evidence="1 2">NRRL 1336</strain>
    </source>
</reference>
<proteinExistence type="predicted"/>
<sequence>MGVIVNGQTYSLQPSKDISVLHSGIAPSGAYSYVKLNQDNVIVEMESFQRQPDQDLETTPNEFYNRTWNTMNMTDLPTLLQPLPSVHRVNSSLHAKNQIPTIYLSGNQSQIELMHSNTTLDTKVTMNMHFIETEKTTSVEDVEVKLAGRSSKWLDKLSYGIKIKKGDNLYGYRRLKLRALRSDPSYVREILCYDMMKSMGLPVSGASYARVIMNDQPLGLFLMIEAYKNDWYKNEFGDGEKLEHGRGITYQGAGMLSDLSYYGDNNVSAYDGPYKIEEDADKKHSDDGETSDFQKLMNFTQFLSGAPTTSNDAATIWNEYIDMDSVIRSFVIEIVGGLSDGYIANANNFFLYDNLAERRFTYLAADFDTTLGNTFVKLEDMWSGNYSQYPGFSMRPLAQKMIQVPEFKAQFEQLLLNTTQRLIDPEFINPRIDDLVKMIRQDVEWDIGLPKMNPNATIDTETAEYFKDPKDLPPPMDWDTIKDIQKRSHVDFDIAVNGPTHSISLPGVKEWFANQSKAIQDYFVQQPPLYS</sequence>
<dbReference type="AlphaFoldDB" id="A0A1X2ILN4"/>
<organism evidence="1 2">
    <name type="scientific">Absidia repens</name>
    <dbReference type="NCBI Taxonomy" id="90262"/>
    <lineage>
        <taxon>Eukaryota</taxon>
        <taxon>Fungi</taxon>
        <taxon>Fungi incertae sedis</taxon>
        <taxon>Mucoromycota</taxon>
        <taxon>Mucoromycotina</taxon>
        <taxon>Mucoromycetes</taxon>
        <taxon>Mucorales</taxon>
        <taxon>Cunninghamellaceae</taxon>
        <taxon>Absidia</taxon>
    </lineage>
</organism>
<dbReference type="InterPro" id="IPR014867">
    <property type="entry name" value="Spore_coat_CotH_CotH2/3/7"/>
</dbReference>
<dbReference type="PANTHER" id="PTHR40050">
    <property type="entry name" value="INNER SPORE COAT PROTEIN H"/>
    <property type="match status" value="1"/>
</dbReference>
<dbReference type="OrthoDB" id="10267127at2759"/>
<gene>
    <name evidence="1" type="ORF">BCR42DRAFT_349207</name>
</gene>
<evidence type="ECO:0000313" key="2">
    <source>
        <dbReference type="Proteomes" id="UP000193560"/>
    </source>
</evidence>
<dbReference type="PANTHER" id="PTHR40050:SF1">
    <property type="entry name" value="INNER SPORE COAT PROTEIN H"/>
    <property type="match status" value="1"/>
</dbReference>
<accession>A0A1X2ILN4</accession>
<evidence type="ECO:0000313" key="1">
    <source>
        <dbReference type="EMBL" id="ORZ18671.1"/>
    </source>
</evidence>
<protein>
    <submittedName>
        <fullName evidence="1">Coth protein-domain-containing protein</fullName>
    </submittedName>
</protein>
<dbReference type="Pfam" id="PF08757">
    <property type="entry name" value="CotH"/>
    <property type="match status" value="1"/>
</dbReference>
<dbReference type="Proteomes" id="UP000193560">
    <property type="component" value="Unassembled WGS sequence"/>
</dbReference>
<name>A0A1X2ILN4_9FUNG</name>
<dbReference type="STRING" id="90262.A0A1X2ILN4"/>
<keyword evidence="2" id="KW-1185">Reference proteome</keyword>
<dbReference type="EMBL" id="MCGE01000008">
    <property type="protein sequence ID" value="ORZ18671.1"/>
    <property type="molecule type" value="Genomic_DNA"/>
</dbReference>
<comment type="caution">
    <text evidence="1">The sequence shown here is derived from an EMBL/GenBank/DDBJ whole genome shotgun (WGS) entry which is preliminary data.</text>
</comment>